<feature type="non-terminal residue" evidence="8">
    <location>
        <position position="89"/>
    </location>
</feature>
<feature type="transmembrane region" description="Helical" evidence="6">
    <location>
        <begin position="7"/>
        <end position="24"/>
    </location>
</feature>
<dbReference type="PANTHER" id="PTHR12428:SF65">
    <property type="entry name" value="CYTOCHROME C OXIDASE ASSEMBLY PROTEIN COX18, MITOCHONDRIAL"/>
    <property type="match status" value="1"/>
</dbReference>
<comment type="similarity">
    <text evidence="5">Belongs to the OXA1/ALB3/YidC family.</text>
</comment>
<dbReference type="GO" id="GO:0032977">
    <property type="term" value="F:membrane insertase activity"/>
    <property type="evidence" value="ECO:0007669"/>
    <property type="project" value="InterPro"/>
</dbReference>
<dbReference type="GO" id="GO:0051205">
    <property type="term" value="P:protein insertion into membrane"/>
    <property type="evidence" value="ECO:0007669"/>
    <property type="project" value="TreeGrafter"/>
</dbReference>
<dbReference type="PANTHER" id="PTHR12428">
    <property type="entry name" value="OXA1"/>
    <property type="match status" value="1"/>
</dbReference>
<evidence type="ECO:0000313" key="9">
    <source>
        <dbReference type="Proteomes" id="UP000316495"/>
    </source>
</evidence>
<dbReference type="AlphaFoldDB" id="A0A554LL44"/>
<evidence type="ECO:0000256" key="4">
    <source>
        <dbReference type="ARBA" id="ARBA00023136"/>
    </source>
</evidence>
<dbReference type="EMBL" id="VMGN01000046">
    <property type="protein sequence ID" value="TSC93369.1"/>
    <property type="molecule type" value="Genomic_DNA"/>
</dbReference>
<evidence type="ECO:0000313" key="8">
    <source>
        <dbReference type="EMBL" id="TSC93369.1"/>
    </source>
</evidence>
<evidence type="ECO:0000256" key="6">
    <source>
        <dbReference type="SAM" id="Phobius"/>
    </source>
</evidence>
<proteinExistence type="inferred from homology"/>
<keyword evidence="3 6" id="KW-1133">Transmembrane helix</keyword>
<dbReference type="Pfam" id="PF02096">
    <property type="entry name" value="60KD_IMP"/>
    <property type="match status" value="1"/>
</dbReference>
<organism evidence="8 9">
    <name type="scientific">Candidatus Berkelbacteria bacterium Athens1014_28</name>
    <dbReference type="NCBI Taxonomy" id="2017145"/>
    <lineage>
        <taxon>Bacteria</taxon>
        <taxon>Candidatus Berkelbacteria</taxon>
    </lineage>
</organism>
<evidence type="ECO:0000256" key="1">
    <source>
        <dbReference type="ARBA" id="ARBA00004141"/>
    </source>
</evidence>
<feature type="transmembrane region" description="Helical" evidence="6">
    <location>
        <begin position="30"/>
        <end position="49"/>
    </location>
</feature>
<sequence>MKSFFTTILYVPMYNLLMFLVAVVPGHQVGLAIILVTIILRLILLAPSIKATKSSLEMQKLQPILNQVRAKHKNNQAEMSKEMMRIFKE</sequence>
<comment type="subcellular location">
    <subcellularLocation>
        <location evidence="1 5">Membrane</location>
        <topology evidence="1 5">Multi-pass membrane protein</topology>
    </subcellularLocation>
</comment>
<protein>
    <submittedName>
        <fullName evidence="8">Preprotein translocase subunit YidC</fullName>
    </submittedName>
</protein>
<gene>
    <name evidence="8" type="ORF">Athens101428_686</name>
</gene>
<keyword evidence="4 6" id="KW-0472">Membrane</keyword>
<evidence type="ECO:0000259" key="7">
    <source>
        <dbReference type="Pfam" id="PF02096"/>
    </source>
</evidence>
<feature type="domain" description="Membrane insertase YidC/Oxa/ALB C-terminal" evidence="7">
    <location>
        <begin position="30"/>
        <end position="89"/>
    </location>
</feature>
<evidence type="ECO:0000256" key="3">
    <source>
        <dbReference type="ARBA" id="ARBA00022989"/>
    </source>
</evidence>
<dbReference type="InterPro" id="IPR028055">
    <property type="entry name" value="YidC/Oxa/ALB_C"/>
</dbReference>
<evidence type="ECO:0000256" key="5">
    <source>
        <dbReference type="RuleBase" id="RU003945"/>
    </source>
</evidence>
<keyword evidence="2 5" id="KW-0812">Transmembrane</keyword>
<name>A0A554LL44_9BACT</name>
<dbReference type="GO" id="GO:0005886">
    <property type="term" value="C:plasma membrane"/>
    <property type="evidence" value="ECO:0007669"/>
    <property type="project" value="TreeGrafter"/>
</dbReference>
<dbReference type="Proteomes" id="UP000316495">
    <property type="component" value="Unassembled WGS sequence"/>
</dbReference>
<dbReference type="InterPro" id="IPR001708">
    <property type="entry name" value="YidC/ALB3/OXA1/COX18"/>
</dbReference>
<comment type="caution">
    <text evidence="8">The sequence shown here is derived from an EMBL/GenBank/DDBJ whole genome shotgun (WGS) entry which is preliminary data.</text>
</comment>
<reference evidence="8 9" key="1">
    <citation type="submission" date="2017-07" db="EMBL/GenBank/DDBJ databases">
        <title>Mechanisms for carbon and nitrogen cycling indicate functional differentiation within the Candidate Phyla Radiation.</title>
        <authorList>
            <person name="Danczak R.E."/>
            <person name="Johnston M.D."/>
            <person name="Kenah C."/>
            <person name="Slattery M."/>
            <person name="Wrighton K.C."/>
            <person name="Wilkins M.J."/>
        </authorList>
    </citation>
    <scope>NUCLEOTIDE SEQUENCE [LARGE SCALE GENOMIC DNA]</scope>
    <source>
        <strain evidence="8">Athens1014_28</strain>
    </source>
</reference>
<evidence type="ECO:0000256" key="2">
    <source>
        <dbReference type="ARBA" id="ARBA00022692"/>
    </source>
</evidence>
<accession>A0A554LL44</accession>